<feature type="chain" id="PRO_5043040932" evidence="1">
    <location>
        <begin position="21"/>
        <end position="140"/>
    </location>
</feature>
<comment type="caution">
    <text evidence="2">The sequence shown here is derived from an EMBL/GenBank/DDBJ whole genome shotgun (WGS) entry which is preliminary data.</text>
</comment>
<evidence type="ECO:0000313" key="2">
    <source>
        <dbReference type="EMBL" id="KAK7092832.1"/>
    </source>
</evidence>
<dbReference type="EMBL" id="JBAMIC010000021">
    <property type="protein sequence ID" value="KAK7092832.1"/>
    <property type="molecule type" value="Genomic_DNA"/>
</dbReference>
<dbReference type="AlphaFoldDB" id="A0AAN9ATJ3"/>
<sequence length="140" mass="14971">MSTPIVAGLVLALLSTGADCFMWSSGLQDNAVVYACARGTLSLPWNLTLSGGDSVMDIQWFYSERSEELIATEVHGQFLIFPAFSGRVRKISNAGIEIDGVEAIAKGNYSVEVVGQSAAGAVTSLRRSVFVFISGWCLPF</sequence>
<dbReference type="Proteomes" id="UP001374579">
    <property type="component" value="Unassembled WGS sequence"/>
</dbReference>
<keyword evidence="3" id="KW-1185">Reference proteome</keyword>
<name>A0AAN9ATJ3_9CAEN</name>
<keyword evidence="1" id="KW-0732">Signal</keyword>
<protein>
    <submittedName>
        <fullName evidence="2">Uncharacterized protein</fullName>
    </submittedName>
</protein>
<feature type="signal peptide" evidence="1">
    <location>
        <begin position="1"/>
        <end position="20"/>
    </location>
</feature>
<evidence type="ECO:0000256" key="1">
    <source>
        <dbReference type="SAM" id="SignalP"/>
    </source>
</evidence>
<proteinExistence type="predicted"/>
<evidence type="ECO:0000313" key="3">
    <source>
        <dbReference type="Proteomes" id="UP001374579"/>
    </source>
</evidence>
<accession>A0AAN9ATJ3</accession>
<organism evidence="2 3">
    <name type="scientific">Littorina saxatilis</name>
    <dbReference type="NCBI Taxonomy" id="31220"/>
    <lineage>
        <taxon>Eukaryota</taxon>
        <taxon>Metazoa</taxon>
        <taxon>Spiralia</taxon>
        <taxon>Lophotrochozoa</taxon>
        <taxon>Mollusca</taxon>
        <taxon>Gastropoda</taxon>
        <taxon>Caenogastropoda</taxon>
        <taxon>Littorinimorpha</taxon>
        <taxon>Littorinoidea</taxon>
        <taxon>Littorinidae</taxon>
        <taxon>Littorina</taxon>
    </lineage>
</organism>
<gene>
    <name evidence="2" type="ORF">V1264_008519</name>
</gene>
<reference evidence="2 3" key="1">
    <citation type="submission" date="2024-02" db="EMBL/GenBank/DDBJ databases">
        <title>Chromosome-scale genome assembly of the rough periwinkle Littorina saxatilis.</title>
        <authorList>
            <person name="De Jode A."/>
            <person name="Faria R."/>
            <person name="Formenti G."/>
            <person name="Sims Y."/>
            <person name="Smith T.P."/>
            <person name="Tracey A."/>
            <person name="Wood J.M.D."/>
            <person name="Zagrodzka Z.B."/>
            <person name="Johannesson K."/>
            <person name="Butlin R.K."/>
            <person name="Leder E.H."/>
        </authorList>
    </citation>
    <scope>NUCLEOTIDE SEQUENCE [LARGE SCALE GENOMIC DNA]</scope>
    <source>
        <strain evidence="2">Snail1</strain>
        <tissue evidence="2">Muscle</tissue>
    </source>
</reference>